<dbReference type="EMBL" id="CP154795">
    <property type="protein sequence ID" value="XAN08125.1"/>
    <property type="molecule type" value="Genomic_DNA"/>
</dbReference>
<dbReference type="Pfam" id="PF00583">
    <property type="entry name" value="Acetyltransf_1"/>
    <property type="match status" value="1"/>
</dbReference>
<dbReference type="Gene3D" id="3.40.630.30">
    <property type="match status" value="1"/>
</dbReference>
<dbReference type="InterPro" id="IPR016181">
    <property type="entry name" value="Acyl_CoA_acyltransferase"/>
</dbReference>
<evidence type="ECO:0000259" key="1">
    <source>
        <dbReference type="PROSITE" id="PS51186"/>
    </source>
</evidence>
<evidence type="ECO:0000313" key="2">
    <source>
        <dbReference type="EMBL" id="XAN08125.1"/>
    </source>
</evidence>
<dbReference type="InterPro" id="IPR000182">
    <property type="entry name" value="GNAT_dom"/>
</dbReference>
<dbReference type="RefSeq" id="WP_425309581.1">
    <property type="nucleotide sequence ID" value="NZ_CP154795.1"/>
</dbReference>
<protein>
    <submittedName>
        <fullName evidence="2">GNAT family N-acetyltransferase</fullName>
    </submittedName>
</protein>
<accession>A0ABZ3FTT6</accession>
<proteinExistence type="predicted"/>
<feature type="domain" description="N-acetyltransferase" evidence="1">
    <location>
        <begin position="154"/>
        <end position="306"/>
    </location>
</feature>
<evidence type="ECO:0000313" key="3">
    <source>
        <dbReference type="Proteomes" id="UP001442841"/>
    </source>
</evidence>
<dbReference type="SUPFAM" id="SSF55729">
    <property type="entry name" value="Acyl-CoA N-acyltransferases (Nat)"/>
    <property type="match status" value="1"/>
</dbReference>
<reference evidence="2 3" key="1">
    <citation type="submission" date="2024-04" db="EMBL/GenBank/DDBJ databases">
        <title>Isolation of an actinomycete strain from pig manure.</title>
        <authorList>
            <person name="Gong T."/>
            <person name="Yu Z."/>
            <person name="An M."/>
            <person name="Wei C."/>
            <person name="Yang W."/>
            <person name="Liu L."/>
        </authorList>
    </citation>
    <scope>NUCLEOTIDE SEQUENCE [LARGE SCALE GENOMIC DNA]</scope>
    <source>
        <strain evidence="2 3">ZF39</strain>
    </source>
</reference>
<keyword evidence="3" id="KW-1185">Reference proteome</keyword>
<name>A0ABZ3FTT6_9ACTN</name>
<dbReference type="PROSITE" id="PS51186">
    <property type="entry name" value="GNAT"/>
    <property type="match status" value="1"/>
</dbReference>
<sequence>MNVTYSTPTPQQLTAVAERLSQWQADPWEGHLHPGDLGWHSSVGAEQMAADLRVWEQGGEPVAIGMLDGSEVLRMSLAPGVAQDHAVAERIAADLTQRATDLFVGDDAVVEARGATALRKVLESAGWIDDEPWTPMTLDLTSPLDLARLQQAPLRVEEVGPWAAADWTSVHWSSFRGTPFDEESRSRFVARWTEIMTGPFADRAHSLIAYDLSGAPVAVTTVWTAGLGRPGLVEPMGVHREHHGKGYAVAITLAGARALQQHGATSAVVVAENSNPAALATYRSAGFASREEVTDLKRPDQRPDIG</sequence>
<organism evidence="2 3">
    <name type="scientific">Ammonicoccus fulvus</name>
    <dbReference type="NCBI Taxonomy" id="3138240"/>
    <lineage>
        <taxon>Bacteria</taxon>
        <taxon>Bacillati</taxon>
        <taxon>Actinomycetota</taxon>
        <taxon>Actinomycetes</taxon>
        <taxon>Propionibacteriales</taxon>
        <taxon>Propionibacteriaceae</taxon>
        <taxon>Ammonicoccus</taxon>
    </lineage>
</organism>
<dbReference type="Proteomes" id="UP001442841">
    <property type="component" value="Chromosome"/>
</dbReference>
<gene>
    <name evidence="2" type="ORF">AADG42_12710</name>
</gene>